<accession>A0A1R3VEC7</accession>
<dbReference type="AlphaFoldDB" id="A0A1R3VEC7"/>
<organism evidence="1 2">
    <name type="scientific">Mesorhizobium prunaredense</name>
    <dbReference type="NCBI Taxonomy" id="1631249"/>
    <lineage>
        <taxon>Bacteria</taxon>
        <taxon>Pseudomonadati</taxon>
        <taxon>Pseudomonadota</taxon>
        <taxon>Alphaproteobacteria</taxon>
        <taxon>Hyphomicrobiales</taxon>
        <taxon>Phyllobacteriaceae</taxon>
        <taxon>Mesorhizobium</taxon>
    </lineage>
</organism>
<evidence type="ECO:0000313" key="2">
    <source>
        <dbReference type="Proteomes" id="UP000188388"/>
    </source>
</evidence>
<dbReference type="STRING" id="1631249.BQ8794_50276"/>
<evidence type="ECO:0000313" key="1">
    <source>
        <dbReference type="EMBL" id="SIT58174.1"/>
    </source>
</evidence>
<gene>
    <name evidence="1" type="ORF">BQ8794_50276</name>
</gene>
<keyword evidence="2" id="KW-1185">Reference proteome</keyword>
<name>A0A1R3VEC7_9HYPH</name>
<protein>
    <submittedName>
        <fullName evidence="1">Uncharacterized protein</fullName>
    </submittedName>
</protein>
<proteinExistence type="predicted"/>
<sequence>MHFPDLRHTAATKFHLGGSKVRVKANARCPFSPPPRG</sequence>
<dbReference type="Proteomes" id="UP000188388">
    <property type="component" value="Unassembled WGS sequence"/>
</dbReference>
<reference evidence="2" key="1">
    <citation type="submission" date="2017-01" db="EMBL/GenBank/DDBJ databases">
        <authorList>
            <person name="Brunel B."/>
        </authorList>
    </citation>
    <scope>NUCLEOTIDE SEQUENCE [LARGE SCALE GENOMIC DNA]</scope>
</reference>
<dbReference type="EMBL" id="FTPD01000045">
    <property type="protein sequence ID" value="SIT58174.1"/>
    <property type="molecule type" value="Genomic_DNA"/>
</dbReference>